<feature type="region of interest" description="Disordered" evidence="1">
    <location>
        <begin position="1"/>
        <end position="24"/>
    </location>
</feature>
<comment type="caution">
    <text evidence="3">The sequence shown here is derived from an EMBL/GenBank/DDBJ whole genome shotgun (WGS) entry which is preliminary data.</text>
</comment>
<keyword evidence="4" id="KW-1185">Reference proteome</keyword>
<dbReference type="Proteomes" id="UP000708148">
    <property type="component" value="Unassembled WGS sequence"/>
</dbReference>
<name>A0A8S1J3Y0_9CHLO</name>
<feature type="domain" description="Histone deacetylase complex subunit SAP30 Sin3 binding" evidence="2">
    <location>
        <begin position="45"/>
        <end position="90"/>
    </location>
</feature>
<organism evidence="3 4">
    <name type="scientific">Ostreobium quekettii</name>
    <dbReference type="NCBI Taxonomy" id="121088"/>
    <lineage>
        <taxon>Eukaryota</taxon>
        <taxon>Viridiplantae</taxon>
        <taxon>Chlorophyta</taxon>
        <taxon>core chlorophytes</taxon>
        <taxon>Ulvophyceae</taxon>
        <taxon>TCBD clade</taxon>
        <taxon>Bryopsidales</taxon>
        <taxon>Ostreobineae</taxon>
        <taxon>Ostreobiaceae</taxon>
        <taxon>Ostreobium</taxon>
    </lineage>
</organism>
<dbReference type="OrthoDB" id="510958at2759"/>
<dbReference type="InterPro" id="IPR025718">
    <property type="entry name" value="SAP30_Sin3-bd"/>
</dbReference>
<dbReference type="Pfam" id="PF13867">
    <property type="entry name" value="SAP30_Sin3_bdg"/>
    <property type="match status" value="1"/>
</dbReference>
<dbReference type="InterPro" id="IPR038291">
    <property type="entry name" value="SAP30_C_sf"/>
</dbReference>
<evidence type="ECO:0000259" key="2">
    <source>
        <dbReference type="Pfam" id="PF13867"/>
    </source>
</evidence>
<evidence type="ECO:0000313" key="4">
    <source>
        <dbReference type="Proteomes" id="UP000708148"/>
    </source>
</evidence>
<gene>
    <name evidence="3" type="ORF">OSTQU699_LOCUS3581</name>
</gene>
<sequence length="107" mass="12067">MPSVPMPRPASTLPGKFSGDGVRGGEGRAVDDALWTKPIVDLSKLKNSSLRRYVKLYHVRGVWLCSGKDELCRVVTAHFAQMPVDERSVILRLRERLRANRKRPGKQ</sequence>
<proteinExistence type="predicted"/>
<reference evidence="3" key="1">
    <citation type="submission" date="2020-12" db="EMBL/GenBank/DDBJ databases">
        <authorList>
            <person name="Iha C."/>
        </authorList>
    </citation>
    <scope>NUCLEOTIDE SEQUENCE</scope>
</reference>
<dbReference type="EMBL" id="CAJHUC010000791">
    <property type="protein sequence ID" value="CAD7698220.1"/>
    <property type="molecule type" value="Genomic_DNA"/>
</dbReference>
<evidence type="ECO:0000313" key="3">
    <source>
        <dbReference type="EMBL" id="CAD7698220.1"/>
    </source>
</evidence>
<dbReference type="Gene3D" id="6.10.160.20">
    <property type="match status" value="1"/>
</dbReference>
<evidence type="ECO:0000256" key="1">
    <source>
        <dbReference type="SAM" id="MobiDB-lite"/>
    </source>
</evidence>
<protein>
    <recommendedName>
        <fullName evidence="2">Histone deacetylase complex subunit SAP30 Sin3 binding domain-containing protein</fullName>
    </recommendedName>
</protein>
<accession>A0A8S1J3Y0</accession>
<dbReference type="AlphaFoldDB" id="A0A8S1J3Y0"/>